<reference evidence="9" key="1">
    <citation type="submission" date="2021-11" db="EMBL/GenBank/DDBJ databases">
        <authorList>
            <person name="Schell T."/>
        </authorList>
    </citation>
    <scope>NUCLEOTIDE SEQUENCE</scope>
    <source>
        <strain evidence="9">M5</strain>
    </source>
</reference>
<dbReference type="Proteomes" id="UP000789390">
    <property type="component" value="Unassembled WGS sequence"/>
</dbReference>
<evidence type="ECO:0000256" key="4">
    <source>
        <dbReference type="ARBA" id="ARBA00022722"/>
    </source>
</evidence>
<keyword evidence="7" id="KW-0539">Nucleus</keyword>
<name>A0A8J2WM53_9CRUS</name>
<dbReference type="AlphaFoldDB" id="A0A8J2WM53"/>
<dbReference type="InterPro" id="IPR027806">
    <property type="entry name" value="HARBI1_dom"/>
</dbReference>
<sequence length="360" mass="41107">MRASIERDLETFYKFTRMSPQAFFYLVRKLNSVIKKKDTRLRKSITVGERLAITLFFLGKGDSIQTVAWGFRIGCSTAQEIVLETSKALYQVLAQDHLEPPDTDEWTSLSYEFAKTWNLPNCVGAIDGKHIAIQCPANSGSDYYNYKQFFSIVLMAVCDAKYRFTLIDVGAYGREGDKQVYSTSEISKSLEDGSLGLPTASSVFNSPQFEYIKQYVRNHPGSKIEEFYLFRQQATGLFQQTSADREILIRLGFGRTPESGFCCDILHSCTEYKKVEFLVFDDGGWDDNLGPTNAELNLIYRKRLNDPEMNPSHKSQMEILSSFRSRIVKLNLLPSVDVEMKNLNYSVNIEKETYNLDVPL</sequence>
<dbReference type="PANTHER" id="PTHR22930:SF269">
    <property type="entry name" value="NUCLEASE HARBI1-LIKE PROTEIN"/>
    <property type="match status" value="1"/>
</dbReference>
<dbReference type="OrthoDB" id="5971912at2759"/>
<dbReference type="GO" id="GO:0005634">
    <property type="term" value="C:nucleus"/>
    <property type="evidence" value="ECO:0007669"/>
    <property type="project" value="UniProtKB-SubCell"/>
</dbReference>
<protein>
    <recommendedName>
        <fullName evidence="8">DDE Tnp4 domain-containing protein</fullName>
    </recommendedName>
</protein>
<keyword evidence="4" id="KW-0540">Nuclease</keyword>
<evidence type="ECO:0000256" key="3">
    <source>
        <dbReference type="ARBA" id="ARBA00006958"/>
    </source>
</evidence>
<dbReference type="Pfam" id="PF13359">
    <property type="entry name" value="DDE_Tnp_4"/>
    <property type="match status" value="1"/>
</dbReference>
<dbReference type="GO" id="GO:0046872">
    <property type="term" value="F:metal ion binding"/>
    <property type="evidence" value="ECO:0007669"/>
    <property type="project" value="UniProtKB-KW"/>
</dbReference>
<accession>A0A8J2WM53</accession>
<dbReference type="EMBL" id="CAKKLH010000312">
    <property type="protein sequence ID" value="CAH0111271.1"/>
    <property type="molecule type" value="Genomic_DNA"/>
</dbReference>
<comment type="similarity">
    <text evidence="3">Belongs to the HARBI1 family.</text>
</comment>
<evidence type="ECO:0000256" key="1">
    <source>
        <dbReference type="ARBA" id="ARBA00001968"/>
    </source>
</evidence>
<organism evidence="9 10">
    <name type="scientific">Daphnia galeata</name>
    <dbReference type="NCBI Taxonomy" id="27404"/>
    <lineage>
        <taxon>Eukaryota</taxon>
        <taxon>Metazoa</taxon>
        <taxon>Ecdysozoa</taxon>
        <taxon>Arthropoda</taxon>
        <taxon>Crustacea</taxon>
        <taxon>Branchiopoda</taxon>
        <taxon>Diplostraca</taxon>
        <taxon>Cladocera</taxon>
        <taxon>Anomopoda</taxon>
        <taxon>Daphniidae</taxon>
        <taxon>Daphnia</taxon>
    </lineage>
</organism>
<evidence type="ECO:0000256" key="7">
    <source>
        <dbReference type="ARBA" id="ARBA00023242"/>
    </source>
</evidence>
<keyword evidence="5" id="KW-0479">Metal-binding</keyword>
<evidence type="ECO:0000313" key="9">
    <source>
        <dbReference type="EMBL" id="CAH0111271.1"/>
    </source>
</evidence>
<comment type="caution">
    <text evidence="9">The sequence shown here is derived from an EMBL/GenBank/DDBJ whole genome shotgun (WGS) entry which is preliminary data.</text>
</comment>
<proteinExistence type="inferred from homology"/>
<dbReference type="PANTHER" id="PTHR22930">
    <property type="match status" value="1"/>
</dbReference>
<evidence type="ECO:0000256" key="5">
    <source>
        <dbReference type="ARBA" id="ARBA00022723"/>
    </source>
</evidence>
<comment type="subcellular location">
    <subcellularLocation>
        <location evidence="2">Nucleus</location>
    </subcellularLocation>
</comment>
<evidence type="ECO:0000259" key="8">
    <source>
        <dbReference type="Pfam" id="PF13359"/>
    </source>
</evidence>
<keyword evidence="6" id="KW-0378">Hydrolase</keyword>
<evidence type="ECO:0000256" key="2">
    <source>
        <dbReference type="ARBA" id="ARBA00004123"/>
    </source>
</evidence>
<evidence type="ECO:0000313" key="10">
    <source>
        <dbReference type="Proteomes" id="UP000789390"/>
    </source>
</evidence>
<keyword evidence="10" id="KW-1185">Reference proteome</keyword>
<evidence type="ECO:0000256" key="6">
    <source>
        <dbReference type="ARBA" id="ARBA00022801"/>
    </source>
</evidence>
<dbReference type="GO" id="GO:0004518">
    <property type="term" value="F:nuclease activity"/>
    <property type="evidence" value="ECO:0007669"/>
    <property type="project" value="UniProtKB-KW"/>
</dbReference>
<feature type="domain" description="DDE Tnp4" evidence="8">
    <location>
        <begin position="126"/>
        <end position="209"/>
    </location>
</feature>
<dbReference type="GO" id="GO:0016787">
    <property type="term" value="F:hydrolase activity"/>
    <property type="evidence" value="ECO:0007669"/>
    <property type="project" value="UniProtKB-KW"/>
</dbReference>
<dbReference type="InterPro" id="IPR045249">
    <property type="entry name" value="HARBI1-like"/>
</dbReference>
<gene>
    <name evidence="9" type="ORF">DGAL_LOCUS14911</name>
</gene>
<comment type="cofactor">
    <cofactor evidence="1">
        <name>a divalent metal cation</name>
        <dbReference type="ChEBI" id="CHEBI:60240"/>
    </cofactor>
</comment>